<dbReference type="AlphaFoldDB" id="A0A9P9EI56"/>
<comment type="caution">
    <text evidence="2">The sequence shown here is derived from an EMBL/GenBank/DDBJ whole genome shotgun (WGS) entry which is preliminary data.</text>
</comment>
<gene>
    <name evidence="2" type="ORF">B0J11DRAFT_422464</name>
</gene>
<dbReference type="Gene3D" id="3.40.220.10">
    <property type="entry name" value="Leucine Aminopeptidase, subunit E, domain 1"/>
    <property type="match status" value="1"/>
</dbReference>
<sequence length="338" mass="36644">MSAAALDRRTTLRNVASETKSILPEILSKILNLDTTVSSIHHSKYLGKLNPKDCPGYVLGIDDPEAGQKGTRIRVYDQDSFDTALEIQPGTTVSTLASSLQSVTDNSTLLPGNTALNHTSLKPITTDPASTDESATTLKPVAVLNLASEKHAGGGWQRGALAQEEALCYRSSLYLSLHHRYYPIPPQSALYSPSVILIRENMPAGHNLLYPNTPATDLPVFAVITMAALRRPKLNEGVFAYEDDVLLTKEKIRIVLRIAALKGHGKLVLGAMGCGAFGNPPREVAQFFLDVLQEEEFQGGWWEDLVFAVLDNAKGDFAGKDGTGNFGIFYRALHGVVV</sequence>
<dbReference type="OrthoDB" id="9985428at2759"/>
<name>A0A9P9EI56_9PLEO</name>
<reference evidence="2" key="1">
    <citation type="journal article" date="2021" name="Nat. Commun.">
        <title>Genetic determinants of endophytism in the Arabidopsis root mycobiome.</title>
        <authorList>
            <person name="Mesny F."/>
            <person name="Miyauchi S."/>
            <person name="Thiergart T."/>
            <person name="Pickel B."/>
            <person name="Atanasova L."/>
            <person name="Karlsson M."/>
            <person name="Huettel B."/>
            <person name="Barry K.W."/>
            <person name="Haridas S."/>
            <person name="Chen C."/>
            <person name="Bauer D."/>
            <person name="Andreopoulos W."/>
            <person name="Pangilinan J."/>
            <person name="LaButti K."/>
            <person name="Riley R."/>
            <person name="Lipzen A."/>
            <person name="Clum A."/>
            <person name="Drula E."/>
            <person name="Henrissat B."/>
            <person name="Kohler A."/>
            <person name="Grigoriev I.V."/>
            <person name="Martin F.M."/>
            <person name="Hacquard S."/>
        </authorList>
    </citation>
    <scope>NUCLEOTIDE SEQUENCE</scope>
    <source>
        <strain evidence="2">MPI-CAGE-CH-0243</strain>
    </source>
</reference>
<proteinExistence type="predicted"/>
<dbReference type="Pfam" id="PF10021">
    <property type="entry name" value="PARG_cat_microb"/>
    <property type="match status" value="1"/>
</dbReference>
<evidence type="ECO:0000259" key="1">
    <source>
        <dbReference type="Pfam" id="PF10021"/>
    </source>
</evidence>
<protein>
    <recommendedName>
        <fullName evidence="1">Microbial-type PARG catalytic domain-containing protein</fullName>
    </recommendedName>
</protein>
<dbReference type="NCBIfam" id="TIGR02452">
    <property type="entry name" value="TIGR02452 family protein"/>
    <property type="match status" value="1"/>
</dbReference>
<dbReference type="PANTHER" id="PTHR35596">
    <property type="entry name" value="DUF2263 DOMAIN-CONTAINING PROTEIN"/>
    <property type="match status" value="1"/>
</dbReference>
<dbReference type="Proteomes" id="UP000700596">
    <property type="component" value="Unassembled WGS sequence"/>
</dbReference>
<keyword evidence="3" id="KW-1185">Reference proteome</keyword>
<evidence type="ECO:0000313" key="2">
    <source>
        <dbReference type="EMBL" id="KAH7138280.1"/>
    </source>
</evidence>
<dbReference type="InterPro" id="IPR043472">
    <property type="entry name" value="Macro_dom-like"/>
</dbReference>
<feature type="domain" description="Microbial-type PARG catalytic" evidence="1">
    <location>
        <begin position="123"/>
        <end position="199"/>
    </location>
</feature>
<dbReference type="EMBL" id="JAGMWT010000001">
    <property type="protein sequence ID" value="KAH7138280.1"/>
    <property type="molecule type" value="Genomic_DNA"/>
</dbReference>
<evidence type="ECO:0000313" key="3">
    <source>
        <dbReference type="Proteomes" id="UP000700596"/>
    </source>
</evidence>
<dbReference type="SUPFAM" id="SSF52949">
    <property type="entry name" value="Macro domain-like"/>
    <property type="match status" value="1"/>
</dbReference>
<dbReference type="InterPro" id="IPR012664">
    <property type="entry name" value="CHP02452"/>
</dbReference>
<accession>A0A9P9EI56</accession>
<organism evidence="2 3">
    <name type="scientific">Dendryphion nanum</name>
    <dbReference type="NCBI Taxonomy" id="256645"/>
    <lineage>
        <taxon>Eukaryota</taxon>
        <taxon>Fungi</taxon>
        <taxon>Dikarya</taxon>
        <taxon>Ascomycota</taxon>
        <taxon>Pezizomycotina</taxon>
        <taxon>Dothideomycetes</taxon>
        <taxon>Pleosporomycetidae</taxon>
        <taxon>Pleosporales</taxon>
        <taxon>Torulaceae</taxon>
        <taxon>Dendryphion</taxon>
    </lineage>
</organism>
<dbReference type="InterPro" id="IPR019261">
    <property type="entry name" value="PARG_cat_microbial"/>
</dbReference>
<dbReference type="PANTHER" id="PTHR35596:SF1">
    <property type="entry name" value="MICROBIAL-TYPE PARG CATALYTIC DOMAIN-CONTAINING PROTEIN"/>
    <property type="match status" value="1"/>
</dbReference>